<feature type="transmembrane region" description="Helical" evidence="1">
    <location>
        <begin position="12"/>
        <end position="36"/>
    </location>
</feature>
<name>A0AAW9J7K4_CLOPF</name>
<evidence type="ECO:0000313" key="2">
    <source>
        <dbReference type="EMBL" id="MDZ5034467.1"/>
    </source>
</evidence>
<dbReference type="AlphaFoldDB" id="A0AAW9J7K4"/>
<protein>
    <submittedName>
        <fullName evidence="2">Uncharacterized protein</fullName>
    </submittedName>
</protein>
<keyword evidence="1" id="KW-0812">Transmembrane</keyword>
<evidence type="ECO:0000256" key="1">
    <source>
        <dbReference type="SAM" id="Phobius"/>
    </source>
</evidence>
<reference evidence="2" key="1">
    <citation type="submission" date="2019-11" db="EMBL/GenBank/DDBJ databases">
        <title>Characterization of Clostridium perfringens isolates from swine manure treated agricultural soils.</title>
        <authorList>
            <person name="Wushke S.T."/>
        </authorList>
    </citation>
    <scope>NUCLEOTIDE SEQUENCE</scope>
    <source>
        <strain evidence="2">X15</strain>
    </source>
</reference>
<proteinExistence type="predicted"/>
<keyword evidence="1" id="KW-1133">Transmembrane helix</keyword>
<evidence type="ECO:0000313" key="3">
    <source>
        <dbReference type="Proteomes" id="UP001289066"/>
    </source>
</evidence>
<dbReference type="EMBL" id="WNVG01000579">
    <property type="protein sequence ID" value="MDZ5034467.1"/>
    <property type="molecule type" value="Genomic_DNA"/>
</dbReference>
<dbReference type="Proteomes" id="UP001289066">
    <property type="component" value="Unassembled WGS sequence"/>
</dbReference>
<keyword evidence="1" id="KW-0472">Membrane</keyword>
<gene>
    <name evidence="2" type="ORF">GNF81_17360</name>
</gene>
<sequence length="57" mass="6619">MKIMKKVSFIGTARYLGAILIVMQGILLALLAIFMLNSKYQNQWNKYLKTDYALDVY</sequence>
<accession>A0AAW9J7K4</accession>
<comment type="caution">
    <text evidence="2">The sequence shown here is derived from an EMBL/GenBank/DDBJ whole genome shotgun (WGS) entry which is preliminary data.</text>
</comment>
<organism evidence="2 3">
    <name type="scientific">Clostridium perfringens</name>
    <dbReference type="NCBI Taxonomy" id="1502"/>
    <lineage>
        <taxon>Bacteria</taxon>
        <taxon>Bacillati</taxon>
        <taxon>Bacillota</taxon>
        <taxon>Clostridia</taxon>
        <taxon>Eubacteriales</taxon>
        <taxon>Clostridiaceae</taxon>
        <taxon>Clostridium</taxon>
    </lineage>
</organism>
<feature type="non-terminal residue" evidence="2">
    <location>
        <position position="57"/>
    </location>
</feature>